<protein>
    <submittedName>
        <fullName evidence="1">Uncharacterized protein</fullName>
    </submittedName>
</protein>
<keyword evidence="2" id="KW-1185">Reference proteome</keyword>
<organism evidence="1 2">
    <name type="scientific">Nemania bipapillata</name>
    <dbReference type="NCBI Taxonomy" id="110536"/>
    <lineage>
        <taxon>Eukaryota</taxon>
        <taxon>Fungi</taxon>
        <taxon>Dikarya</taxon>
        <taxon>Ascomycota</taxon>
        <taxon>Pezizomycotina</taxon>
        <taxon>Sordariomycetes</taxon>
        <taxon>Xylariomycetidae</taxon>
        <taxon>Xylariales</taxon>
        <taxon>Xylariaceae</taxon>
        <taxon>Nemania</taxon>
    </lineage>
</organism>
<gene>
    <name evidence="1" type="ORF">ONZ43_g904</name>
</gene>
<sequence length="833" mass="90873">MPSIVIHLLHLFAVGAAVLASASPILDQHPSSLGERANASGGISSDFFASLERLSRLVDIAYCVGTTGIRQPFSCISRCDDFPSLELVTTWNTGVLLSDSCGYVAIDHGTLPPTAEPNLLSAPHEKDRPNKKPGGVIIVAFRGTYSITNAVVDLSTVPQQYVPYPPADDEDDIPRKEPEQKCTNCTVHMGFLLSWQIARRTVLPELKRLHEQYPDYPIHVTGHSLGGAVGALAALEMKAVLEWEQVIVTTFGEPRVGNVGFTKYLDIAFGLQDEEKDAEQRAYRRITHIDDPVPLLPLSEWGYRSHAGEFFISKAELSPKPSDIRPCVGDYDLNCIAGSDGDEAESIGEAVPAKDSYNDGDAMSNGIWHLPARLKLWGLLFAHRDYFWRLGLCIPGGDPINWVYNVTKYLQDHPGGAELLVDVAGKDASEEFDNAGHSEDASEIMALYHVGKLQGGGKKMKRPTRLVTAVTAEKPSTAKSAMKTVASLGAATAVILSTVGLYHTANQRGLLAALPKLKLSMPSRTQGLGFLDGFLISTAVFGLASTVLSRRLLKLLHAHPTFMNYPPHVKLPKRVKPELLSQGGWLHPTTFQTLPLVKKDLVAPNTYCLVFELPTPQSVLGLPIGQHVAITAVVDGQAVTRSYTPVSNNADRGILELIIKCYSNGKLTGGYLANLEIGDEVKFRGPKGAMRYKRGHAKRIGMLAGGSGITPMYQLIRAICEDQRDTTEVSLIYANRTEEDILLRSELEAFARKYPKNFKLHYMLDSPPPEWQGGVGYVTKDIMAERFPAADSDSKVMLCGPPGMVNAAKKALVELGYEKPGAMSKMSDQIFCF</sequence>
<dbReference type="Proteomes" id="UP001153334">
    <property type="component" value="Unassembled WGS sequence"/>
</dbReference>
<comment type="caution">
    <text evidence="1">The sequence shown here is derived from an EMBL/GenBank/DDBJ whole genome shotgun (WGS) entry which is preliminary data.</text>
</comment>
<accession>A0ACC2J6C4</accession>
<name>A0ACC2J6C4_9PEZI</name>
<reference evidence="1" key="1">
    <citation type="submission" date="2022-11" db="EMBL/GenBank/DDBJ databases">
        <title>Genome Sequence of Nemania bipapillata.</title>
        <authorList>
            <person name="Buettner E."/>
        </authorList>
    </citation>
    <scope>NUCLEOTIDE SEQUENCE</scope>
    <source>
        <strain evidence="1">CP14</strain>
    </source>
</reference>
<dbReference type="EMBL" id="JAPESX010000132">
    <property type="protein sequence ID" value="KAJ8123052.1"/>
    <property type="molecule type" value="Genomic_DNA"/>
</dbReference>
<evidence type="ECO:0000313" key="1">
    <source>
        <dbReference type="EMBL" id="KAJ8123052.1"/>
    </source>
</evidence>
<evidence type="ECO:0000313" key="2">
    <source>
        <dbReference type="Proteomes" id="UP001153334"/>
    </source>
</evidence>
<proteinExistence type="predicted"/>